<evidence type="ECO:0000256" key="12">
    <source>
        <dbReference type="ARBA" id="ARBA00022840"/>
    </source>
</evidence>
<evidence type="ECO:0000256" key="11">
    <source>
        <dbReference type="ARBA" id="ARBA00022777"/>
    </source>
</evidence>
<gene>
    <name evidence="17" type="ORF">BECKFW1821C_GA0114237_100177</name>
</gene>
<evidence type="ECO:0000256" key="5">
    <source>
        <dbReference type="ARBA" id="ARBA00004692"/>
    </source>
</evidence>
<sequence>MSRITLITGGCRSGKSRYAQRLSEDAGEKRLFIATAPVLDNEMRQRVARHQALRDDRGWETREEQLDLVGCLREIGQQSEQAHKHRGRPCDVVLCDCLTLWVNNLMYAASKDGISLEEEEMALLARKVCAVAHAIPVPVFFVTNEVGQGIVPADETSRRFRDLAGRCNQEVATVADTVILMVSGLPLPLKGAEHANS</sequence>
<comment type="catalytic activity">
    <reaction evidence="1 14">
        <text>adenosylcob(III)inamide + ATP = adenosylcob(III)inamide phosphate + ADP + H(+)</text>
        <dbReference type="Rhea" id="RHEA:15769"/>
        <dbReference type="ChEBI" id="CHEBI:2480"/>
        <dbReference type="ChEBI" id="CHEBI:15378"/>
        <dbReference type="ChEBI" id="CHEBI:30616"/>
        <dbReference type="ChEBI" id="CHEBI:58502"/>
        <dbReference type="ChEBI" id="CHEBI:456216"/>
        <dbReference type="EC" id="2.7.1.156"/>
    </reaction>
</comment>
<keyword evidence="10 14" id="KW-0547">Nucleotide-binding</keyword>
<evidence type="ECO:0000256" key="16">
    <source>
        <dbReference type="PIRSR" id="PIRSR006135-2"/>
    </source>
</evidence>
<comment type="function">
    <text evidence="4 14">Catalyzes ATP-dependent phosphorylation of adenosylcobinamide and addition of GMP to adenosylcobinamide phosphate.</text>
</comment>
<keyword evidence="13 14" id="KW-0342">GTP-binding</keyword>
<dbReference type="CDD" id="cd00544">
    <property type="entry name" value="CobU"/>
    <property type="match status" value="1"/>
</dbReference>
<proteinExistence type="inferred from homology"/>
<dbReference type="Pfam" id="PF02283">
    <property type="entry name" value="CobU"/>
    <property type="match status" value="1"/>
</dbReference>
<organism evidence="17">
    <name type="scientific">Candidatus Kentrum sp. FW</name>
    <dbReference type="NCBI Taxonomy" id="2126338"/>
    <lineage>
        <taxon>Bacteria</taxon>
        <taxon>Pseudomonadati</taxon>
        <taxon>Pseudomonadota</taxon>
        <taxon>Gammaproteobacteria</taxon>
        <taxon>Candidatus Kentrum</taxon>
    </lineage>
</organism>
<feature type="active site" description="GMP-histidine intermediate" evidence="15">
    <location>
        <position position="50"/>
    </location>
</feature>
<dbReference type="InterPro" id="IPR003203">
    <property type="entry name" value="CobU/CobP"/>
</dbReference>
<evidence type="ECO:0000256" key="8">
    <source>
        <dbReference type="ARBA" id="ARBA00022573"/>
    </source>
</evidence>
<dbReference type="UniPathway" id="UPA00148">
    <property type="reaction ID" value="UER00236"/>
</dbReference>
<feature type="binding site" evidence="16">
    <location>
        <position position="96"/>
    </location>
    <ligand>
        <name>GTP</name>
        <dbReference type="ChEBI" id="CHEBI:37565"/>
    </ligand>
</feature>
<keyword evidence="9 14" id="KW-0808">Transferase</keyword>
<feature type="binding site" evidence="16">
    <location>
        <begin position="34"/>
        <end position="36"/>
    </location>
    <ligand>
        <name>GTP</name>
        <dbReference type="ChEBI" id="CHEBI:37565"/>
    </ligand>
</feature>
<evidence type="ECO:0000256" key="13">
    <source>
        <dbReference type="ARBA" id="ARBA00023134"/>
    </source>
</evidence>
<dbReference type="EMBL" id="CAADFE010000001">
    <property type="protein sequence ID" value="VFJ61503.1"/>
    <property type="molecule type" value="Genomic_DNA"/>
</dbReference>
<evidence type="ECO:0000256" key="4">
    <source>
        <dbReference type="ARBA" id="ARBA00003889"/>
    </source>
</evidence>
<dbReference type="PANTHER" id="PTHR34848:SF1">
    <property type="entry name" value="BIFUNCTIONAL ADENOSYLCOBALAMIN BIOSYNTHESIS PROTEIN COBU"/>
    <property type="match status" value="1"/>
</dbReference>
<comment type="catalytic activity">
    <reaction evidence="3">
        <text>adenosylcob(III)inamide + GTP = adenosylcob(III)inamide phosphate + GDP + H(+)</text>
        <dbReference type="Rhea" id="RHEA:15765"/>
        <dbReference type="ChEBI" id="CHEBI:2480"/>
        <dbReference type="ChEBI" id="CHEBI:15378"/>
        <dbReference type="ChEBI" id="CHEBI:37565"/>
        <dbReference type="ChEBI" id="CHEBI:58189"/>
        <dbReference type="ChEBI" id="CHEBI:58502"/>
        <dbReference type="EC" id="2.7.1.156"/>
    </reaction>
</comment>
<comment type="pathway">
    <text evidence="6 14">Cofactor biosynthesis; adenosylcobalamin biosynthesis; adenosylcobalamin from cob(II)yrinate a,c-diamide: step 5/7.</text>
</comment>
<dbReference type="GO" id="GO:0005525">
    <property type="term" value="F:GTP binding"/>
    <property type="evidence" value="ECO:0007669"/>
    <property type="project" value="UniProtKB-UniRule"/>
</dbReference>
<dbReference type="GO" id="GO:0008820">
    <property type="term" value="F:cobinamide phosphate guanylyltransferase activity"/>
    <property type="evidence" value="ECO:0007669"/>
    <property type="project" value="UniProtKB-UniRule"/>
</dbReference>
<accession>A0A450T4M0</accession>
<evidence type="ECO:0000256" key="7">
    <source>
        <dbReference type="ARBA" id="ARBA00007490"/>
    </source>
</evidence>
<evidence type="ECO:0000256" key="10">
    <source>
        <dbReference type="ARBA" id="ARBA00022741"/>
    </source>
</evidence>
<dbReference type="EC" id="2.7.7.62" evidence="14"/>
<protein>
    <recommendedName>
        <fullName evidence="14">Bifunctional adenosylcobalamin biosynthesis protein</fullName>
        <ecNumber evidence="14">2.7.1.156</ecNumber>
        <ecNumber evidence="14">2.7.7.62</ecNumber>
    </recommendedName>
</protein>
<dbReference type="SUPFAM" id="SSF52540">
    <property type="entry name" value="P-loop containing nucleoside triphosphate hydrolases"/>
    <property type="match status" value="1"/>
</dbReference>
<comment type="pathway">
    <text evidence="5 14">Cofactor biosynthesis; adenosylcobalamin biosynthesis; adenosylcobalamin from cob(II)yrinate a,c-diamide: step 6/7.</text>
</comment>
<feature type="binding site" evidence="16">
    <location>
        <position position="63"/>
    </location>
    <ligand>
        <name>GTP</name>
        <dbReference type="ChEBI" id="CHEBI:37565"/>
    </ligand>
</feature>
<reference evidence="17" key="1">
    <citation type="submission" date="2019-02" db="EMBL/GenBank/DDBJ databases">
        <authorList>
            <person name="Gruber-Vodicka R. H."/>
            <person name="Seah K. B. B."/>
        </authorList>
    </citation>
    <scope>NUCLEOTIDE SEQUENCE</scope>
    <source>
        <strain evidence="17">BECK_BZ131</strain>
    </source>
</reference>
<dbReference type="GO" id="GO:0005524">
    <property type="term" value="F:ATP binding"/>
    <property type="evidence" value="ECO:0007669"/>
    <property type="project" value="UniProtKB-UniRule"/>
</dbReference>
<evidence type="ECO:0000256" key="14">
    <source>
        <dbReference type="PIRNR" id="PIRNR006135"/>
    </source>
</evidence>
<keyword evidence="11 14" id="KW-0418">Kinase</keyword>
<dbReference type="PANTHER" id="PTHR34848">
    <property type="match status" value="1"/>
</dbReference>
<dbReference type="NCBIfam" id="NF004469">
    <property type="entry name" value="PRK05800.1"/>
    <property type="match status" value="1"/>
</dbReference>
<dbReference type="Gene3D" id="3.40.50.300">
    <property type="entry name" value="P-loop containing nucleotide triphosphate hydrolases"/>
    <property type="match status" value="1"/>
</dbReference>
<evidence type="ECO:0000256" key="9">
    <source>
        <dbReference type="ARBA" id="ARBA00022679"/>
    </source>
</evidence>
<dbReference type="EC" id="2.7.1.156" evidence="14"/>
<dbReference type="AlphaFoldDB" id="A0A450T4M0"/>
<name>A0A450T4M0_9GAMM</name>
<evidence type="ECO:0000256" key="6">
    <source>
        <dbReference type="ARBA" id="ARBA00005159"/>
    </source>
</evidence>
<evidence type="ECO:0000256" key="1">
    <source>
        <dbReference type="ARBA" id="ARBA00000312"/>
    </source>
</evidence>
<dbReference type="PIRSF" id="PIRSF006135">
    <property type="entry name" value="CobU"/>
    <property type="match status" value="1"/>
</dbReference>
<evidence type="ECO:0000313" key="17">
    <source>
        <dbReference type="EMBL" id="VFJ61503.1"/>
    </source>
</evidence>
<feature type="binding site" evidence="16">
    <location>
        <begin position="9"/>
        <end position="16"/>
    </location>
    <ligand>
        <name>GTP</name>
        <dbReference type="ChEBI" id="CHEBI:37565"/>
    </ligand>
</feature>
<comment type="similarity">
    <text evidence="7 14">Belongs to the CobU/CobP family.</text>
</comment>
<comment type="catalytic activity">
    <reaction evidence="2 14">
        <text>adenosylcob(III)inamide phosphate + GTP + H(+) = adenosylcob(III)inamide-GDP + diphosphate</text>
        <dbReference type="Rhea" id="RHEA:22712"/>
        <dbReference type="ChEBI" id="CHEBI:15378"/>
        <dbReference type="ChEBI" id="CHEBI:33019"/>
        <dbReference type="ChEBI" id="CHEBI:37565"/>
        <dbReference type="ChEBI" id="CHEBI:58502"/>
        <dbReference type="ChEBI" id="CHEBI:60487"/>
        <dbReference type="EC" id="2.7.7.62"/>
    </reaction>
</comment>
<dbReference type="GO" id="GO:0043752">
    <property type="term" value="F:adenosylcobinamide kinase activity"/>
    <property type="evidence" value="ECO:0007669"/>
    <property type="project" value="UniProtKB-EC"/>
</dbReference>
<keyword evidence="17" id="KW-0548">Nucleotidyltransferase</keyword>
<dbReference type="GO" id="GO:0009236">
    <property type="term" value="P:cobalamin biosynthetic process"/>
    <property type="evidence" value="ECO:0007669"/>
    <property type="project" value="UniProtKB-UniRule"/>
</dbReference>
<evidence type="ECO:0000256" key="2">
    <source>
        <dbReference type="ARBA" id="ARBA00000711"/>
    </source>
</evidence>
<evidence type="ECO:0000256" key="3">
    <source>
        <dbReference type="ARBA" id="ARBA00001522"/>
    </source>
</evidence>
<keyword evidence="12 14" id="KW-0067">ATP-binding</keyword>
<dbReference type="InterPro" id="IPR027417">
    <property type="entry name" value="P-loop_NTPase"/>
</dbReference>
<evidence type="ECO:0000256" key="15">
    <source>
        <dbReference type="PIRSR" id="PIRSR006135-1"/>
    </source>
</evidence>
<keyword evidence="8 14" id="KW-0169">Cobalamin biosynthesis</keyword>